<dbReference type="AlphaFoldDB" id="A0A6J6D2M6"/>
<gene>
    <name evidence="1" type="ORF">UFOPK1509_00723</name>
</gene>
<evidence type="ECO:0000313" key="1">
    <source>
        <dbReference type="EMBL" id="CAB4558127.1"/>
    </source>
</evidence>
<protein>
    <submittedName>
        <fullName evidence="1">Unannotated protein</fullName>
    </submittedName>
</protein>
<proteinExistence type="predicted"/>
<sequence>MAAFSKVLFKTLRGSTDAALPSGMVMSQNILAAPGASVRQGRIENEEGSGLANISASVTRAKPSIAEPSKPIPSANAFSNSAGAIATDLRKPSTSVNQRRTNRILRSSNVRRTNSCCFAKSAGEFIGDIKTKPRYSHVKSL</sequence>
<name>A0A6J6D2M6_9ZZZZ</name>
<organism evidence="1">
    <name type="scientific">freshwater metagenome</name>
    <dbReference type="NCBI Taxonomy" id="449393"/>
    <lineage>
        <taxon>unclassified sequences</taxon>
        <taxon>metagenomes</taxon>
        <taxon>ecological metagenomes</taxon>
    </lineage>
</organism>
<reference evidence="1" key="1">
    <citation type="submission" date="2020-05" db="EMBL/GenBank/DDBJ databases">
        <authorList>
            <person name="Chiriac C."/>
            <person name="Salcher M."/>
            <person name="Ghai R."/>
            <person name="Kavagutti S V."/>
        </authorList>
    </citation>
    <scope>NUCLEOTIDE SEQUENCE</scope>
</reference>
<dbReference type="EMBL" id="CAEZSY010000107">
    <property type="protein sequence ID" value="CAB4558127.1"/>
    <property type="molecule type" value="Genomic_DNA"/>
</dbReference>
<accession>A0A6J6D2M6</accession>